<dbReference type="Proteomes" id="UP000006552">
    <property type="component" value="Chromosome"/>
</dbReference>
<evidence type="ECO:0000313" key="2">
    <source>
        <dbReference type="Proteomes" id="UP000006552"/>
    </source>
</evidence>
<evidence type="ECO:0000313" key="1">
    <source>
        <dbReference type="EMBL" id="CAI09679.1"/>
    </source>
</evidence>
<gene>
    <name evidence="1" type="ORF">ebA6220</name>
</gene>
<accession>Q5NZ35</accession>
<dbReference type="EMBL" id="CR555306">
    <property type="protein sequence ID" value="CAI09679.1"/>
    <property type="molecule type" value="Genomic_DNA"/>
</dbReference>
<dbReference type="AlphaFoldDB" id="Q5NZ35"/>
<proteinExistence type="predicted"/>
<sequence length="36" mass="4279">MTTRRIRSCSPRCHRRTRCFICLASVHFTSVLETPR</sequence>
<organism evidence="1 2">
    <name type="scientific">Aromatoleum aromaticum (strain DSM 19018 / LMG 30748 / EbN1)</name>
    <name type="common">Azoarcus sp. (strain EbN1)</name>
    <dbReference type="NCBI Taxonomy" id="76114"/>
    <lineage>
        <taxon>Bacteria</taxon>
        <taxon>Pseudomonadati</taxon>
        <taxon>Pseudomonadota</taxon>
        <taxon>Betaproteobacteria</taxon>
        <taxon>Rhodocyclales</taxon>
        <taxon>Rhodocyclaceae</taxon>
        <taxon>Aromatoleum</taxon>
    </lineage>
</organism>
<dbReference type="KEGG" id="eba:ebA6220"/>
<dbReference type="HOGENOM" id="CLU_3354200_0_0_4"/>
<name>Q5NZ35_AROAE</name>
<protein>
    <submittedName>
        <fullName evidence="1">Uncharacterized protein</fullName>
    </submittedName>
</protein>
<reference evidence="1 2" key="1">
    <citation type="journal article" date="2005" name="Arch. Microbiol.">
        <title>The genome sequence of an anaerobic aromatic-degrading denitrifying bacterium, strain EbN1.</title>
        <authorList>
            <person name="Rabus R."/>
            <person name="Kube M."/>
            <person name="Heider J."/>
            <person name="Beck A."/>
            <person name="Heitmann K."/>
            <person name="Widdel F."/>
            <person name="Reinhardt R."/>
        </authorList>
    </citation>
    <scope>NUCLEOTIDE SEQUENCE [LARGE SCALE GENOMIC DNA]</scope>
    <source>
        <strain evidence="1 2">EbN1</strain>
    </source>
</reference>
<keyword evidence="2" id="KW-1185">Reference proteome</keyword>
<dbReference type="STRING" id="76114.ebA6220"/>